<dbReference type="EMBL" id="JAAVUM010000001">
    <property type="protein sequence ID" value="NKE03874.1"/>
    <property type="molecule type" value="Genomic_DNA"/>
</dbReference>
<evidence type="ECO:0000313" key="1">
    <source>
        <dbReference type="EMBL" id="NKE03874.1"/>
    </source>
</evidence>
<dbReference type="AlphaFoldDB" id="A0A846TC95"/>
<accession>A0A846TC95</accession>
<protein>
    <submittedName>
        <fullName evidence="1">Uncharacterized protein</fullName>
    </submittedName>
</protein>
<sequence>MKSYEVTNLIIDEETYGEEHITVEMTVEQENYIITFQKSDLELINAWRVEDGTTLPADLSENLLDSIKEDIKKKI</sequence>
<dbReference type="Proteomes" id="UP000587942">
    <property type="component" value="Unassembled WGS sequence"/>
</dbReference>
<dbReference type="RefSeq" id="WP_167830415.1">
    <property type="nucleotide sequence ID" value="NZ_JAAVUM010000001.1"/>
</dbReference>
<comment type="caution">
    <text evidence="1">The sequence shown here is derived from an EMBL/GenBank/DDBJ whole genome shotgun (WGS) entry which is preliminary data.</text>
</comment>
<proteinExistence type="predicted"/>
<name>A0A846TC95_9BACI</name>
<gene>
    <name evidence="1" type="ORF">GWK17_00050</name>
</gene>
<reference evidence="1 2" key="1">
    <citation type="submission" date="2020-03" db="EMBL/GenBank/DDBJ databases">
        <authorList>
            <person name="Sun Q."/>
        </authorList>
    </citation>
    <scope>NUCLEOTIDE SEQUENCE [LARGE SCALE GENOMIC DNA]</scope>
    <source>
        <strain evidence="1 2">KACC 21451</strain>
    </source>
</reference>
<organism evidence="1 2">
    <name type="scientific">Mesobacillus selenatarsenatis</name>
    <dbReference type="NCBI Taxonomy" id="388741"/>
    <lineage>
        <taxon>Bacteria</taxon>
        <taxon>Bacillati</taxon>
        <taxon>Bacillota</taxon>
        <taxon>Bacilli</taxon>
        <taxon>Bacillales</taxon>
        <taxon>Bacillaceae</taxon>
        <taxon>Mesobacillus</taxon>
    </lineage>
</organism>
<evidence type="ECO:0000313" key="2">
    <source>
        <dbReference type="Proteomes" id="UP000587942"/>
    </source>
</evidence>